<accession>A0ACB9V935</accession>
<dbReference type="Proteomes" id="UP001057279">
    <property type="component" value="Linkage Group LG03"/>
</dbReference>
<evidence type="ECO:0000313" key="1">
    <source>
        <dbReference type="EMBL" id="KAI4586133.1"/>
    </source>
</evidence>
<evidence type="ECO:0000313" key="2">
    <source>
        <dbReference type="Proteomes" id="UP001057279"/>
    </source>
</evidence>
<name>A0ACB9V935_9CETA</name>
<sequence>MPGDMGSILGLRRCHILQGLLRALASPEPASRLLQPQSSSGLEGSAAGLTVFLQTIVIALGNNQDNMRKWLVIFILQQSQARASRYNMEAIAKFDFMASGEDELSFHAGDVLKILSNQEEWFKAELGSQEGYVPKNFIDIKFPEWFHEGLSRHQAESLLMGKELGFFIIRASQSSPGDFSISVRHEDDVQHFKVMRDNKGNYFLWTEKFPSLNKLVDYYRKNSISKQKQIFLRDRTREEQGQRGNSLDRRSQGGHPLSGAVGEEIRPSMNRKPSDHPLLPASQYPPAPLQSQQRYLPQHQHHFNQERRGTSLDINDGPCGLGMGTEMNAALMHRRHTDPVQLQVAGVCERPSLGSMEETEGPSRETRVRWARALYDFEALEDDELGFRCGEVVEVLDSSNPSWWTGRLHNKLGLFPANYVAPMIR</sequence>
<gene>
    <name evidence="1" type="ORF">MJG53_003920</name>
</gene>
<protein>
    <submittedName>
        <fullName evidence="1">Uncharacterized protein</fullName>
    </submittedName>
</protein>
<proteinExistence type="predicted"/>
<comment type="caution">
    <text evidence="1">The sequence shown here is derived from an EMBL/GenBank/DDBJ whole genome shotgun (WGS) entry which is preliminary data.</text>
</comment>
<reference evidence="1" key="1">
    <citation type="submission" date="2022-03" db="EMBL/GenBank/DDBJ databases">
        <title>Genomic analyses of argali, domestic sheep and their hybrids provide insights into chromosomal evolution, heterosis and genetic basis of agronomic traits.</title>
        <authorList>
            <person name="Li M."/>
        </authorList>
    </citation>
    <scope>NUCLEOTIDE SEQUENCE</scope>
    <source>
        <strain evidence="1">F1 hybrid</strain>
    </source>
</reference>
<keyword evidence="2" id="KW-1185">Reference proteome</keyword>
<organism evidence="1 2">
    <name type="scientific">Ovis ammon polii x Ovis aries</name>
    <dbReference type="NCBI Taxonomy" id="2918886"/>
    <lineage>
        <taxon>Eukaryota</taxon>
        <taxon>Metazoa</taxon>
        <taxon>Chordata</taxon>
        <taxon>Craniata</taxon>
        <taxon>Vertebrata</taxon>
        <taxon>Euteleostomi</taxon>
        <taxon>Mammalia</taxon>
        <taxon>Eutheria</taxon>
        <taxon>Laurasiatheria</taxon>
        <taxon>Artiodactyla</taxon>
        <taxon>Ruminantia</taxon>
        <taxon>Pecora</taxon>
        <taxon>Bovidae</taxon>
        <taxon>Caprinae</taxon>
        <taxon>Ovis</taxon>
    </lineage>
</organism>
<dbReference type="EMBL" id="CM043028">
    <property type="protein sequence ID" value="KAI4586133.1"/>
    <property type="molecule type" value="Genomic_DNA"/>
</dbReference>